<reference evidence="3" key="1">
    <citation type="journal article" date="2021" name="Microorganisms">
        <title>Acidisoma silvae sp. nov. and Acidisomacellulosilytica sp. nov., Two Acidophilic Bacteria Isolated from Decaying Wood, Hydrolyzing Cellulose and Producing Poly-3-hydroxybutyrate.</title>
        <authorList>
            <person name="Mieszkin S."/>
            <person name="Pouder E."/>
            <person name="Uroz S."/>
            <person name="Simon-Colin C."/>
            <person name="Alain K."/>
        </authorList>
    </citation>
    <scope>NUCLEOTIDE SEQUENCE</scope>
    <source>
        <strain evidence="3">HW T2.11</strain>
    </source>
</reference>
<name>A0A963YSP7_9PROT</name>
<dbReference type="EMBL" id="JAESVB010000005">
    <property type="protein sequence ID" value="MCB8876236.1"/>
    <property type="molecule type" value="Genomic_DNA"/>
</dbReference>
<feature type="region of interest" description="Disordered" evidence="1">
    <location>
        <begin position="19"/>
        <end position="48"/>
    </location>
</feature>
<evidence type="ECO:0000313" key="4">
    <source>
        <dbReference type="Proteomes" id="UP000708298"/>
    </source>
</evidence>
<evidence type="ECO:0000256" key="1">
    <source>
        <dbReference type="SAM" id="MobiDB-lite"/>
    </source>
</evidence>
<keyword evidence="2" id="KW-0472">Membrane</keyword>
<feature type="compositionally biased region" description="Low complexity" evidence="1">
    <location>
        <begin position="33"/>
        <end position="46"/>
    </location>
</feature>
<keyword evidence="2" id="KW-1133">Transmembrane helix</keyword>
<keyword evidence="2" id="KW-0812">Transmembrane</keyword>
<evidence type="ECO:0000313" key="3">
    <source>
        <dbReference type="EMBL" id="MCB8876236.1"/>
    </source>
</evidence>
<feature type="transmembrane region" description="Helical" evidence="2">
    <location>
        <begin position="74"/>
        <end position="93"/>
    </location>
</feature>
<keyword evidence="4" id="KW-1185">Reference proteome</keyword>
<evidence type="ECO:0000256" key="2">
    <source>
        <dbReference type="SAM" id="Phobius"/>
    </source>
</evidence>
<comment type="caution">
    <text evidence="3">The sequence shown here is derived from an EMBL/GenBank/DDBJ whole genome shotgun (WGS) entry which is preliminary data.</text>
</comment>
<sequence length="97" mass="10135">MGEKKKQRLAEAEAAKTLATIADTPPHGDEATEAAAVPPTAESVPTHPEELRASVTLRIGDKISLSATARATPAGLVASALIVTAAMVPLIWITRRR</sequence>
<dbReference type="RefSeq" id="WP_227321890.1">
    <property type="nucleotide sequence ID" value="NZ_JAESVB010000005.1"/>
</dbReference>
<accession>A0A963YSP7</accession>
<gene>
    <name evidence="3" type="ORF">ASILVAE211_13675</name>
</gene>
<proteinExistence type="predicted"/>
<dbReference type="AlphaFoldDB" id="A0A963YSP7"/>
<protein>
    <submittedName>
        <fullName evidence="3">Uncharacterized protein</fullName>
    </submittedName>
</protein>
<reference evidence="3" key="2">
    <citation type="submission" date="2021-01" db="EMBL/GenBank/DDBJ databases">
        <authorList>
            <person name="Mieszkin S."/>
            <person name="Pouder E."/>
            <person name="Alain K."/>
        </authorList>
    </citation>
    <scope>NUCLEOTIDE SEQUENCE</scope>
    <source>
        <strain evidence="3">HW T2.11</strain>
    </source>
</reference>
<organism evidence="3 4">
    <name type="scientific">Acidisoma silvae</name>
    <dbReference type="NCBI Taxonomy" id="2802396"/>
    <lineage>
        <taxon>Bacteria</taxon>
        <taxon>Pseudomonadati</taxon>
        <taxon>Pseudomonadota</taxon>
        <taxon>Alphaproteobacteria</taxon>
        <taxon>Acetobacterales</taxon>
        <taxon>Acidocellaceae</taxon>
        <taxon>Acidisoma</taxon>
    </lineage>
</organism>
<dbReference type="Proteomes" id="UP000708298">
    <property type="component" value="Unassembled WGS sequence"/>
</dbReference>